<protein>
    <submittedName>
        <fullName evidence="1">DUF982 domain-containing protein</fullName>
    </submittedName>
</protein>
<dbReference type="Gene3D" id="6.10.250.730">
    <property type="match status" value="1"/>
</dbReference>
<evidence type="ECO:0000313" key="1">
    <source>
        <dbReference type="EMBL" id="PVE56451.1"/>
    </source>
</evidence>
<gene>
    <name evidence="1" type="ORF">DC430_01275</name>
</gene>
<dbReference type="Proteomes" id="UP000244335">
    <property type="component" value="Unassembled WGS sequence"/>
</dbReference>
<dbReference type="EMBL" id="QDFR01000001">
    <property type="protein sequence ID" value="PVE56451.1"/>
    <property type="molecule type" value="Genomic_DNA"/>
</dbReference>
<organism evidence="1 2">
    <name type="scientific">Rhizobium rhizogenes</name>
    <name type="common">Agrobacterium rhizogenes</name>
    <dbReference type="NCBI Taxonomy" id="359"/>
    <lineage>
        <taxon>Bacteria</taxon>
        <taxon>Pseudomonadati</taxon>
        <taxon>Pseudomonadota</taxon>
        <taxon>Alphaproteobacteria</taxon>
        <taxon>Hyphomicrobiales</taxon>
        <taxon>Rhizobiaceae</taxon>
        <taxon>Rhizobium/Agrobacterium group</taxon>
        <taxon>Rhizobium</taxon>
    </lineage>
</organism>
<reference evidence="1 2" key="1">
    <citation type="submission" date="2018-04" db="EMBL/GenBank/DDBJ databases">
        <authorList>
            <person name="Hagen T."/>
        </authorList>
    </citation>
    <scope>NUCLEOTIDE SEQUENCE [LARGE SCALE GENOMIC DNA]</scope>
    <source>
        <strain evidence="1 2">TPD7009</strain>
    </source>
</reference>
<proteinExistence type="predicted"/>
<evidence type="ECO:0000313" key="2">
    <source>
        <dbReference type="Proteomes" id="UP000244335"/>
    </source>
</evidence>
<sequence>MLIHNSEPCHHAQWCKPVAVHLPMCPAVEIYSPLVALEMLTYRWPEEHGPEYEAAKKQCLDAVAGRCDLEAAREAFMLASSHAHVLTVH</sequence>
<accession>A0AA92HAF9</accession>
<dbReference type="AlphaFoldDB" id="A0AA92HAF9"/>
<dbReference type="RefSeq" id="WP_111850728.1">
    <property type="nucleotide sequence ID" value="NZ_QDFR01000001.1"/>
</dbReference>
<dbReference type="InterPro" id="IPR010385">
    <property type="entry name" value="DUF982"/>
</dbReference>
<dbReference type="Pfam" id="PF06169">
    <property type="entry name" value="DUF982"/>
    <property type="match status" value="1"/>
</dbReference>
<name>A0AA92HAF9_RHIRH</name>
<comment type="caution">
    <text evidence="1">The sequence shown here is derived from an EMBL/GenBank/DDBJ whole genome shotgun (WGS) entry which is preliminary data.</text>
</comment>